<dbReference type="Gene3D" id="2.40.50.140">
    <property type="entry name" value="Nucleic acid-binding proteins"/>
    <property type="match status" value="1"/>
</dbReference>
<dbReference type="EMBL" id="OU892284">
    <property type="protein sequence ID" value="CAG9772096.1"/>
    <property type="molecule type" value="Genomic_DNA"/>
</dbReference>
<name>A0A9N9MX89_9CUCU</name>
<dbReference type="AlphaFoldDB" id="A0A9N9MX89"/>
<protein>
    <submittedName>
        <fullName evidence="1">Uncharacterized protein</fullName>
    </submittedName>
</protein>
<reference evidence="1" key="1">
    <citation type="submission" date="2022-01" db="EMBL/GenBank/DDBJ databases">
        <authorList>
            <person name="King R."/>
        </authorList>
    </citation>
    <scope>NUCLEOTIDE SEQUENCE</scope>
</reference>
<sequence>MALKTHAEIDSFVVGDNTIELIGYVDEINGSKQVKNNTKTLFKFILNNGQGRRIRILMWDEMAKKFEQTIVNKQGEEHSKHSNVVDTFFELDTTDATRRQIEPCDQKHKKIIELEIL</sequence>
<dbReference type="OrthoDB" id="6803290at2759"/>
<gene>
    <name evidence="1" type="ORF">CEUTPL_LOCUS12518</name>
</gene>
<organism evidence="1 2">
    <name type="scientific">Ceutorhynchus assimilis</name>
    <name type="common">cabbage seed weevil</name>
    <dbReference type="NCBI Taxonomy" id="467358"/>
    <lineage>
        <taxon>Eukaryota</taxon>
        <taxon>Metazoa</taxon>
        <taxon>Ecdysozoa</taxon>
        <taxon>Arthropoda</taxon>
        <taxon>Hexapoda</taxon>
        <taxon>Insecta</taxon>
        <taxon>Pterygota</taxon>
        <taxon>Neoptera</taxon>
        <taxon>Endopterygota</taxon>
        <taxon>Coleoptera</taxon>
        <taxon>Polyphaga</taxon>
        <taxon>Cucujiformia</taxon>
        <taxon>Curculionidae</taxon>
        <taxon>Ceutorhynchinae</taxon>
        <taxon>Ceutorhynchus</taxon>
    </lineage>
</organism>
<proteinExistence type="predicted"/>
<keyword evidence="2" id="KW-1185">Reference proteome</keyword>
<dbReference type="SUPFAM" id="SSF50249">
    <property type="entry name" value="Nucleic acid-binding proteins"/>
    <property type="match status" value="1"/>
</dbReference>
<dbReference type="InterPro" id="IPR012340">
    <property type="entry name" value="NA-bd_OB-fold"/>
</dbReference>
<accession>A0A9N9MX89</accession>
<evidence type="ECO:0000313" key="2">
    <source>
        <dbReference type="Proteomes" id="UP001152799"/>
    </source>
</evidence>
<dbReference type="Proteomes" id="UP001152799">
    <property type="component" value="Chromosome 8"/>
</dbReference>
<evidence type="ECO:0000313" key="1">
    <source>
        <dbReference type="EMBL" id="CAG9772096.1"/>
    </source>
</evidence>